<dbReference type="PANTHER" id="PTHR34414">
    <property type="entry name" value="HET DOMAIN-CONTAINING PROTEIN-RELATED"/>
    <property type="match status" value="1"/>
</dbReference>
<name>A0A8K0SIX2_9HYPO</name>
<evidence type="ECO:0000313" key="2">
    <source>
        <dbReference type="EMBL" id="KAH7308930.1"/>
    </source>
</evidence>
<dbReference type="Proteomes" id="UP000813444">
    <property type="component" value="Unassembled WGS sequence"/>
</dbReference>
<dbReference type="PANTHER" id="PTHR34414:SF1">
    <property type="entry name" value="SUBTILISIN-LIKE SERINE PROTEASE"/>
    <property type="match status" value="1"/>
</dbReference>
<evidence type="ECO:0000313" key="3">
    <source>
        <dbReference type="Proteomes" id="UP000813444"/>
    </source>
</evidence>
<keyword evidence="3" id="KW-1185">Reference proteome</keyword>
<gene>
    <name evidence="2" type="ORF">B0I35DRAFT_490818</name>
</gene>
<protein>
    <submittedName>
        <fullName evidence="2">Uncharacterized protein</fullName>
    </submittedName>
</protein>
<comment type="caution">
    <text evidence="2">The sequence shown here is derived from an EMBL/GenBank/DDBJ whole genome shotgun (WGS) entry which is preliminary data.</text>
</comment>
<keyword evidence="1" id="KW-1133">Transmembrane helix</keyword>
<organism evidence="2 3">
    <name type="scientific">Stachybotrys elegans</name>
    <dbReference type="NCBI Taxonomy" id="80388"/>
    <lineage>
        <taxon>Eukaryota</taxon>
        <taxon>Fungi</taxon>
        <taxon>Dikarya</taxon>
        <taxon>Ascomycota</taxon>
        <taxon>Pezizomycotina</taxon>
        <taxon>Sordariomycetes</taxon>
        <taxon>Hypocreomycetidae</taxon>
        <taxon>Hypocreales</taxon>
        <taxon>Stachybotryaceae</taxon>
        <taxon>Stachybotrys</taxon>
    </lineage>
</organism>
<keyword evidence="1" id="KW-0812">Transmembrane</keyword>
<dbReference type="InterPro" id="IPR046536">
    <property type="entry name" value="DUF6601"/>
</dbReference>
<accession>A0A8K0SIX2</accession>
<dbReference type="Pfam" id="PF20246">
    <property type="entry name" value="DUF6601"/>
    <property type="match status" value="1"/>
</dbReference>
<dbReference type="OrthoDB" id="5086500at2759"/>
<evidence type="ECO:0000256" key="1">
    <source>
        <dbReference type="SAM" id="Phobius"/>
    </source>
</evidence>
<proteinExistence type="predicted"/>
<sequence length="131" mass="14210">MPSDLLKHVKVSTPWQIATPASSLGDIADRNVSLRYAYGGIRLTRLNLYAPLLLGRSHFQRVRHQYGSYFARFYGPILFVIGIMSVVLSGLQVVVSVGEDGEVGWTGEALGFGATAISPLPFAPCVLSPFN</sequence>
<reference evidence="2" key="1">
    <citation type="journal article" date="2021" name="Nat. Commun.">
        <title>Genetic determinants of endophytism in the Arabidopsis root mycobiome.</title>
        <authorList>
            <person name="Mesny F."/>
            <person name="Miyauchi S."/>
            <person name="Thiergart T."/>
            <person name="Pickel B."/>
            <person name="Atanasova L."/>
            <person name="Karlsson M."/>
            <person name="Huettel B."/>
            <person name="Barry K.W."/>
            <person name="Haridas S."/>
            <person name="Chen C."/>
            <person name="Bauer D."/>
            <person name="Andreopoulos W."/>
            <person name="Pangilinan J."/>
            <person name="LaButti K."/>
            <person name="Riley R."/>
            <person name="Lipzen A."/>
            <person name="Clum A."/>
            <person name="Drula E."/>
            <person name="Henrissat B."/>
            <person name="Kohler A."/>
            <person name="Grigoriev I.V."/>
            <person name="Martin F.M."/>
            <person name="Hacquard S."/>
        </authorList>
    </citation>
    <scope>NUCLEOTIDE SEQUENCE</scope>
    <source>
        <strain evidence="2">MPI-CAGE-CH-0235</strain>
    </source>
</reference>
<dbReference type="AlphaFoldDB" id="A0A8K0SIX2"/>
<keyword evidence="1" id="KW-0472">Membrane</keyword>
<dbReference type="EMBL" id="JAGPNK010000014">
    <property type="protein sequence ID" value="KAH7308930.1"/>
    <property type="molecule type" value="Genomic_DNA"/>
</dbReference>
<feature type="transmembrane region" description="Helical" evidence="1">
    <location>
        <begin position="73"/>
        <end position="95"/>
    </location>
</feature>